<dbReference type="Pfam" id="PF20499">
    <property type="entry name" value="DUF6729"/>
    <property type="match status" value="1"/>
</dbReference>
<feature type="region of interest" description="Disordered" evidence="10">
    <location>
        <begin position="1444"/>
        <end position="1484"/>
    </location>
</feature>
<keyword evidence="6" id="KW-0460">Magnesium</keyword>
<feature type="region of interest" description="Disordered" evidence="10">
    <location>
        <begin position="880"/>
        <end position="962"/>
    </location>
</feature>
<dbReference type="PANTHER" id="PTHR13620:SF109">
    <property type="entry name" value="3'-5' EXONUCLEASE"/>
    <property type="match status" value="1"/>
</dbReference>
<evidence type="ECO:0000313" key="13">
    <source>
        <dbReference type="EMBL" id="KAJ7719728.1"/>
    </source>
</evidence>
<dbReference type="PANTHER" id="PTHR13620">
    <property type="entry name" value="3-5 EXONUCLEASE"/>
    <property type="match status" value="1"/>
</dbReference>
<evidence type="ECO:0000256" key="9">
    <source>
        <dbReference type="ARBA" id="ARBA00042761"/>
    </source>
</evidence>
<feature type="compositionally biased region" description="Basic residues" evidence="10">
    <location>
        <begin position="29"/>
        <end position="43"/>
    </location>
</feature>
<feature type="compositionally biased region" description="Basic and acidic residues" evidence="10">
    <location>
        <begin position="948"/>
        <end position="961"/>
    </location>
</feature>
<proteinExistence type="predicted"/>
<feature type="region of interest" description="Disordered" evidence="10">
    <location>
        <begin position="27"/>
        <end position="51"/>
    </location>
</feature>
<evidence type="ECO:0000256" key="2">
    <source>
        <dbReference type="ARBA" id="ARBA00022722"/>
    </source>
</evidence>
<sequence>MGLGHLELHDVVVLPKIWTLLVHPTASNKRNKTSKKNPKRRKLLANNQANPWVIAKTSRAGTSATAAAGTSAVAAPETDEDFDLWGNEQWGPGDLEEMSRIEKEALHNIDSNVQPASRVPVTENHNQGPTIEDLHRASKSSRSRPFFSNHEGFAYDSDNEDGGLNSQNEEDEDNEREGEKSTSSKTGWFTRPKRMPEWEYEYIIKTVQPIIRKKDGRALAKPSMFDGSPLAPPTFWIRPPEPVFSLAEHRFDPTTLYRRRIFLWLPHFLVEVLRCPDCGKALEKNGPLVPRLITDIEDSFYIISWAYYCRSGCRHHFHGWTTKLRNSLPPYLQLAFPAILSRKGGLSRQVLTLLRGGNQHKMGPTGVRSLLFEMHTLRFNTLQLQYLESMFELEYGAAHNPNQPNLHAFAAGAAARFPTFGDFGSPQGYNGFVPSVPYLSSMMNKAIEREEDDADQHTACQEPDNLAIDDSHKINKHMAKINGVPVFGALWTCMTSRYIRAQVLTLTKGHDERLGPLMGIASSARLYGFDDPAIVYSDDPVKDKAMLYAAFPSLTEKLTPIAAAHGLTSLSLPSSLSVDVLESASLVESAISSLMSPLDIDPTAHLCVSLDAEWNISRHVGVSVLQLAPHSDPDTIYIIPVHRFKQLPAALLHLLVSPQTFLIGSAIKADLTRLKKQFPQLLDQSFNIIDLKEFAVRRGIIKKNSSGSLDTLAEKALGSYLPKDPSFRRSENWELNLKQHPDLLNYAALDVFASRLIFDKINEMAPLDLVRHDTPAGTRIALLVHEGGEIAAYGRISPTQPASFSGVKVTRTRLLVDIDVLVLPSAAAILHLASTSGRTKSGALTLAELQSQTDGPVFRLVTPIALLEFDRRSDDMLAAVPGSSSHRLPASSGFHPTPSPELDFINHDYDSDESDSEDEFDLESNLERESERTRLQMLEAHNQVNIDPKGKTPAEPNRPHEDDFDASPLGAGLLEILRKLAETPQDIDSLYTRIKKDLFHAFHMIPIPAHGLRAIFFRTLRDHIMRWDPKLREIVDETCRRVFNVTFEVMLIRDPRWVQERVPRYVPPPSILVPAIQHVYNAFADAIDAQSGRPLFNKKTWEKTTAVLELAREGYLSDIDGVVIYEKAAVDEYGLQKFKNLRGTSKVEGGPHGDIYRKFGALNAGPRLTVNSLIDHRTRYNLQAFVKHHFGLDWDYHYTLGLLNRTSFLLNYLSDVVEGAHSYSGWVNTDLYERTTEKFGICRIPESLHIRTNMAIYSPETALRFKLNPSDDWLRRRQGVALPILPPTTLDARKYFFAETRKFAALASAAGRKKIDFEAFAREWNGSADGKTRYYVTADVLSSYSKTWEKISNIRASQDLITAKVDLVRQTGELFSASTLPFPDSLKGNPTVAYPRRGVADVSNGRDIPQSISVGLAMSHPRIDAALRPSVAPPTLATSLRTISEEPQDQNNSVVHTPEAGPSTDHRTFDVDLPLNARSIPEVS</sequence>
<feature type="region of interest" description="Disordered" evidence="10">
    <location>
        <begin position="109"/>
        <end position="188"/>
    </location>
</feature>
<dbReference type="GO" id="GO:0006139">
    <property type="term" value="P:nucleobase-containing compound metabolic process"/>
    <property type="evidence" value="ECO:0007669"/>
    <property type="project" value="InterPro"/>
</dbReference>
<evidence type="ECO:0000256" key="5">
    <source>
        <dbReference type="ARBA" id="ARBA00022839"/>
    </source>
</evidence>
<evidence type="ECO:0000256" key="6">
    <source>
        <dbReference type="ARBA" id="ARBA00022842"/>
    </source>
</evidence>
<keyword evidence="4" id="KW-0378">Hydrolase</keyword>
<dbReference type="GO" id="GO:0003676">
    <property type="term" value="F:nucleic acid binding"/>
    <property type="evidence" value="ECO:0007669"/>
    <property type="project" value="InterPro"/>
</dbReference>
<keyword evidence="3" id="KW-0479">Metal-binding</keyword>
<evidence type="ECO:0000259" key="12">
    <source>
        <dbReference type="Pfam" id="PF20499"/>
    </source>
</evidence>
<comment type="subcellular location">
    <subcellularLocation>
        <location evidence="1">Nucleus</location>
    </subcellularLocation>
</comment>
<name>A0AAD7HG39_9AGAR</name>
<keyword evidence="7" id="KW-0539">Nucleus</keyword>
<feature type="domain" description="DUF6729" evidence="12">
    <location>
        <begin position="235"/>
        <end position="392"/>
    </location>
</feature>
<dbReference type="InterPro" id="IPR002562">
    <property type="entry name" value="3'-5'_exonuclease_dom"/>
</dbReference>
<organism evidence="13 14">
    <name type="scientific">Mycena metata</name>
    <dbReference type="NCBI Taxonomy" id="1033252"/>
    <lineage>
        <taxon>Eukaryota</taxon>
        <taxon>Fungi</taxon>
        <taxon>Dikarya</taxon>
        <taxon>Basidiomycota</taxon>
        <taxon>Agaricomycotina</taxon>
        <taxon>Agaricomycetes</taxon>
        <taxon>Agaricomycetidae</taxon>
        <taxon>Agaricales</taxon>
        <taxon>Marasmiineae</taxon>
        <taxon>Mycenaceae</taxon>
        <taxon>Mycena</taxon>
    </lineage>
</organism>
<dbReference type="EMBL" id="JARKIB010000248">
    <property type="protein sequence ID" value="KAJ7719728.1"/>
    <property type="molecule type" value="Genomic_DNA"/>
</dbReference>
<accession>A0AAD7HG39</accession>
<dbReference type="SUPFAM" id="SSF53098">
    <property type="entry name" value="Ribonuclease H-like"/>
    <property type="match status" value="1"/>
</dbReference>
<feature type="compositionally biased region" description="Acidic residues" evidence="10">
    <location>
        <begin position="910"/>
        <end position="924"/>
    </location>
</feature>
<gene>
    <name evidence="13" type="ORF">B0H16DRAFT_1794348</name>
</gene>
<evidence type="ECO:0000256" key="8">
    <source>
        <dbReference type="ARBA" id="ARBA00040531"/>
    </source>
</evidence>
<feature type="domain" description="3'-5' exonuclease" evidence="11">
    <location>
        <begin position="605"/>
        <end position="764"/>
    </location>
</feature>
<dbReference type="Gene3D" id="3.30.420.10">
    <property type="entry name" value="Ribonuclease H-like superfamily/Ribonuclease H"/>
    <property type="match status" value="1"/>
</dbReference>
<comment type="caution">
    <text evidence="13">The sequence shown here is derived from an EMBL/GenBank/DDBJ whole genome shotgun (WGS) entry which is preliminary data.</text>
</comment>
<evidence type="ECO:0000256" key="4">
    <source>
        <dbReference type="ARBA" id="ARBA00022801"/>
    </source>
</evidence>
<keyword evidence="14" id="KW-1185">Reference proteome</keyword>
<evidence type="ECO:0000256" key="1">
    <source>
        <dbReference type="ARBA" id="ARBA00004123"/>
    </source>
</evidence>
<feature type="compositionally biased region" description="Basic and acidic residues" evidence="10">
    <location>
        <begin position="925"/>
        <end position="934"/>
    </location>
</feature>
<evidence type="ECO:0000256" key="10">
    <source>
        <dbReference type="SAM" id="MobiDB-lite"/>
    </source>
</evidence>
<dbReference type="Pfam" id="PF01612">
    <property type="entry name" value="DNA_pol_A_exo1"/>
    <property type="match status" value="1"/>
</dbReference>
<reference evidence="13" key="1">
    <citation type="submission" date="2023-03" db="EMBL/GenBank/DDBJ databases">
        <title>Massive genome expansion in bonnet fungi (Mycena s.s.) driven by repeated elements and novel gene families across ecological guilds.</title>
        <authorList>
            <consortium name="Lawrence Berkeley National Laboratory"/>
            <person name="Harder C.B."/>
            <person name="Miyauchi S."/>
            <person name="Viragh M."/>
            <person name="Kuo A."/>
            <person name="Thoen E."/>
            <person name="Andreopoulos B."/>
            <person name="Lu D."/>
            <person name="Skrede I."/>
            <person name="Drula E."/>
            <person name="Henrissat B."/>
            <person name="Morin E."/>
            <person name="Kohler A."/>
            <person name="Barry K."/>
            <person name="LaButti K."/>
            <person name="Morin E."/>
            <person name="Salamov A."/>
            <person name="Lipzen A."/>
            <person name="Mereny Z."/>
            <person name="Hegedus B."/>
            <person name="Baldrian P."/>
            <person name="Stursova M."/>
            <person name="Weitz H."/>
            <person name="Taylor A."/>
            <person name="Grigoriev I.V."/>
            <person name="Nagy L.G."/>
            <person name="Martin F."/>
            <person name="Kauserud H."/>
        </authorList>
    </citation>
    <scope>NUCLEOTIDE SEQUENCE</scope>
    <source>
        <strain evidence="13">CBHHK182m</strain>
    </source>
</reference>
<dbReference type="InterPro" id="IPR012337">
    <property type="entry name" value="RNaseH-like_sf"/>
</dbReference>
<dbReference type="InterPro" id="IPR036397">
    <property type="entry name" value="RNaseH_sf"/>
</dbReference>
<evidence type="ECO:0000256" key="3">
    <source>
        <dbReference type="ARBA" id="ARBA00022723"/>
    </source>
</evidence>
<dbReference type="GO" id="GO:0008408">
    <property type="term" value="F:3'-5' exonuclease activity"/>
    <property type="evidence" value="ECO:0007669"/>
    <property type="project" value="InterPro"/>
</dbReference>
<evidence type="ECO:0000313" key="14">
    <source>
        <dbReference type="Proteomes" id="UP001215598"/>
    </source>
</evidence>
<keyword evidence="2" id="KW-0540">Nuclease</keyword>
<dbReference type="Proteomes" id="UP001215598">
    <property type="component" value="Unassembled WGS sequence"/>
</dbReference>
<evidence type="ECO:0000256" key="7">
    <source>
        <dbReference type="ARBA" id="ARBA00023242"/>
    </source>
</evidence>
<dbReference type="InterPro" id="IPR051132">
    <property type="entry name" value="3-5_Exonuclease_domain"/>
</dbReference>
<protein>
    <recommendedName>
        <fullName evidence="8">3'-5' exonuclease</fullName>
    </recommendedName>
    <alternativeName>
        <fullName evidence="9">Werner Syndrome-like exonuclease</fullName>
    </alternativeName>
</protein>
<keyword evidence="5" id="KW-0269">Exonuclease</keyword>
<dbReference type="GO" id="GO:0046872">
    <property type="term" value="F:metal ion binding"/>
    <property type="evidence" value="ECO:0007669"/>
    <property type="project" value="UniProtKB-KW"/>
</dbReference>
<evidence type="ECO:0000259" key="11">
    <source>
        <dbReference type="Pfam" id="PF01612"/>
    </source>
</evidence>
<dbReference type="GO" id="GO:0005634">
    <property type="term" value="C:nucleus"/>
    <property type="evidence" value="ECO:0007669"/>
    <property type="project" value="UniProtKB-SubCell"/>
</dbReference>
<dbReference type="InterPro" id="IPR046616">
    <property type="entry name" value="DUF6729"/>
</dbReference>